<keyword evidence="1" id="KW-1133">Transmembrane helix</keyword>
<keyword evidence="1" id="KW-0812">Transmembrane</keyword>
<reference evidence="2 3" key="1">
    <citation type="journal article" date="2018" name="Sci. Rep.">
        <title>Genomic signatures of local adaptation to the degree of environmental predictability in rotifers.</title>
        <authorList>
            <person name="Franch-Gras L."/>
            <person name="Hahn C."/>
            <person name="Garcia-Roger E.M."/>
            <person name="Carmona M.J."/>
            <person name="Serra M."/>
            <person name="Gomez A."/>
        </authorList>
    </citation>
    <scope>NUCLEOTIDE SEQUENCE [LARGE SCALE GENOMIC DNA]</scope>
    <source>
        <strain evidence="2">HYR1</strain>
    </source>
</reference>
<feature type="transmembrane region" description="Helical" evidence="1">
    <location>
        <begin position="6"/>
        <end position="22"/>
    </location>
</feature>
<accession>A0A3M7SKJ1</accession>
<name>A0A3M7SKJ1_BRAPC</name>
<sequence length="60" mass="6928">MPLNSYLVILFFLSIGYGAILVEDMKNASDNFFFKYSYKYECADLEFMCLSSRVSGKSIF</sequence>
<dbReference type="EMBL" id="REGN01001193">
    <property type="protein sequence ID" value="RNA36394.1"/>
    <property type="molecule type" value="Genomic_DNA"/>
</dbReference>
<keyword evidence="3" id="KW-1185">Reference proteome</keyword>
<protein>
    <submittedName>
        <fullName evidence="2">Uncharacterized protein</fullName>
    </submittedName>
</protein>
<gene>
    <name evidence="2" type="ORF">BpHYR1_039769</name>
</gene>
<dbReference type="Proteomes" id="UP000276133">
    <property type="component" value="Unassembled WGS sequence"/>
</dbReference>
<evidence type="ECO:0000313" key="3">
    <source>
        <dbReference type="Proteomes" id="UP000276133"/>
    </source>
</evidence>
<evidence type="ECO:0000256" key="1">
    <source>
        <dbReference type="SAM" id="Phobius"/>
    </source>
</evidence>
<proteinExistence type="predicted"/>
<comment type="caution">
    <text evidence="2">The sequence shown here is derived from an EMBL/GenBank/DDBJ whole genome shotgun (WGS) entry which is preliminary data.</text>
</comment>
<keyword evidence="1" id="KW-0472">Membrane</keyword>
<evidence type="ECO:0000313" key="2">
    <source>
        <dbReference type="EMBL" id="RNA36394.1"/>
    </source>
</evidence>
<organism evidence="2 3">
    <name type="scientific">Brachionus plicatilis</name>
    <name type="common">Marine rotifer</name>
    <name type="synonym">Brachionus muelleri</name>
    <dbReference type="NCBI Taxonomy" id="10195"/>
    <lineage>
        <taxon>Eukaryota</taxon>
        <taxon>Metazoa</taxon>
        <taxon>Spiralia</taxon>
        <taxon>Gnathifera</taxon>
        <taxon>Rotifera</taxon>
        <taxon>Eurotatoria</taxon>
        <taxon>Monogononta</taxon>
        <taxon>Pseudotrocha</taxon>
        <taxon>Ploima</taxon>
        <taxon>Brachionidae</taxon>
        <taxon>Brachionus</taxon>
    </lineage>
</organism>
<dbReference type="AlphaFoldDB" id="A0A3M7SKJ1"/>